<comment type="caution">
    <text evidence="2">The sequence shown here is derived from an EMBL/GenBank/DDBJ whole genome shotgun (WGS) entry which is preliminary data.</text>
</comment>
<protein>
    <recommendedName>
        <fullName evidence="4">Reverse transcriptase domain-containing protein</fullName>
    </recommendedName>
</protein>
<dbReference type="EMBL" id="JAKOGI010000993">
    <property type="protein sequence ID" value="KAJ8428572.1"/>
    <property type="molecule type" value="Genomic_DNA"/>
</dbReference>
<dbReference type="PANTHER" id="PTHR33240">
    <property type="entry name" value="OS08G0508500 PROTEIN"/>
    <property type="match status" value="1"/>
</dbReference>
<sequence length="677" mass="74919">MPSLRPMEHSREVARSDRNDRFPLARRGAMQRRNRSPDPHKGKRGHPMLRQPPPMTAPPRPHNARKYCEFHKQSGHTMNECRELKNALHELANKGQIDRFLKRGSRFLRQEQTPAPPLPWDEEYSTEFVATIAGGYVEEITRAAWKAQLRSAQQVLAVEQGSCITAPTMVFGGKDAPRFASPYNDPLVVERKIASAFVRRILVDMGSFADIITRDCLKRLSPPGRDLVPMADPIPGFEGQEINPTGMIRLPVRFGDKSKFKSLEVGFLLVDVPTAYNGRGPPQQPAHARPKNNGHLQTHLQGSARPCRGIRGCRSGPAGSPTPSPGTHQSRPSPASAVRIEPLTVPLVPADESLQPPAFCDGLHPPGKDLSHCYLLLGRLWGVRSPRGRFNYVLDQKKSNAEVRLDKASRGPRGERGGPTGNPGHSSCSFGRSWVPLLSRGPFPRRPNFRQANSRPAGPLFPHWRGGGGPSLVRLFLGPLLLADRQTHSRPLLVGYKGGRLEERQTKVIYRTFLACWATRSCLSSSRLCSAAAATCSGAASPVSNTVSRALAWFAQNKQEVRSALNVNQVSIEMTKLAPSLLGPLHRLNHLSHEPRDRPRLIIFAYIEHKITGSSSFLSRGLPKRLPNRLSFIPIRDVTPAGCLTLDFFSMAVMKPDLLLKQYHPKSPISLGALWTI</sequence>
<reference evidence="2" key="1">
    <citation type="submission" date="2022-04" db="EMBL/GenBank/DDBJ databases">
        <title>Carnegiea gigantea Genome sequencing and assembly v2.</title>
        <authorList>
            <person name="Copetti D."/>
            <person name="Sanderson M.J."/>
            <person name="Burquez A."/>
            <person name="Wojciechowski M.F."/>
        </authorList>
    </citation>
    <scope>NUCLEOTIDE SEQUENCE</scope>
    <source>
        <strain evidence="2">SGP5-SGP5p</strain>
        <tissue evidence="2">Aerial part</tissue>
    </source>
</reference>
<dbReference type="PANTHER" id="PTHR33240:SF15">
    <property type="entry name" value="GAG-PRO-LIKE PROTEIN"/>
    <property type="match status" value="1"/>
</dbReference>
<evidence type="ECO:0000256" key="1">
    <source>
        <dbReference type="SAM" id="MobiDB-lite"/>
    </source>
</evidence>
<feature type="compositionally biased region" description="Low complexity" evidence="1">
    <location>
        <begin position="315"/>
        <end position="327"/>
    </location>
</feature>
<dbReference type="AlphaFoldDB" id="A0A9Q1JPE7"/>
<name>A0A9Q1JPE7_9CARY</name>
<feature type="region of interest" description="Disordered" evidence="1">
    <location>
        <begin position="403"/>
        <end position="428"/>
    </location>
</feature>
<keyword evidence="3" id="KW-1185">Reference proteome</keyword>
<proteinExistence type="predicted"/>
<evidence type="ECO:0000313" key="3">
    <source>
        <dbReference type="Proteomes" id="UP001153076"/>
    </source>
</evidence>
<accession>A0A9Q1JPE7</accession>
<evidence type="ECO:0008006" key="4">
    <source>
        <dbReference type="Google" id="ProtNLM"/>
    </source>
</evidence>
<dbReference type="OrthoDB" id="759447at2759"/>
<dbReference type="Proteomes" id="UP001153076">
    <property type="component" value="Unassembled WGS sequence"/>
</dbReference>
<feature type="region of interest" description="Disordered" evidence="1">
    <location>
        <begin position="1"/>
        <end position="63"/>
    </location>
</feature>
<feature type="compositionally biased region" description="Basic and acidic residues" evidence="1">
    <location>
        <begin position="403"/>
        <end position="416"/>
    </location>
</feature>
<evidence type="ECO:0000313" key="2">
    <source>
        <dbReference type="EMBL" id="KAJ8428572.1"/>
    </source>
</evidence>
<feature type="compositionally biased region" description="Basic and acidic residues" evidence="1">
    <location>
        <begin position="1"/>
        <end position="23"/>
    </location>
</feature>
<organism evidence="2 3">
    <name type="scientific">Carnegiea gigantea</name>
    <dbReference type="NCBI Taxonomy" id="171969"/>
    <lineage>
        <taxon>Eukaryota</taxon>
        <taxon>Viridiplantae</taxon>
        <taxon>Streptophyta</taxon>
        <taxon>Embryophyta</taxon>
        <taxon>Tracheophyta</taxon>
        <taxon>Spermatophyta</taxon>
        <taxon>Magnoliopsida</taxon>
        <taxon>eudicotyledons</taxon>
        <taxon>Gunneridae</taxon>
        <taxon>Pentapetalae</taxon>
        <taxon>Caryophyllales</taxon>
        <taxon>Cactineae</taxon>
        <taxon>Cactaceae</taxon>
        <taxon>Cactoideae</taxon>
        <taxon>Echinocereeae</taxon>
        <taxon>Carnegiea</taxon>
    </lineage>
</organism>
<feature type="region of interest" description="Disordered" evidence="1">
    <location>
        <begin position="276"/>
        <end position="335"/>
    </location>
</feature>
<feature type="compositionally biased region" description="Pro residues" evidence="1">
    <location>
        <begin position="50"/>
        <end position="61"/>
    </location>
</feature>
<gene>
    <name evidence="2" type="ORF">Cgig2_021630</name>
</gene>